<name>A0ABS7Z8G7_9SPHI</name>
<sequence length="198" mass="23928">MKFKKVRGTNRRLRAIQTWVKNNKILNLELLEQQHREYVKFWVRPWSDFVIGNGYEPLKGQLKSTFLEGLQTIFRHWDLQLKTLNKPYYLKIWLFENQLERSQVVCAITDKINFYHNTFLKRPSSKSFESSSKNSGIQRFGNLVWEEYTEIDILPIDFRDSDLYKPIEESRIIGTYKIQNEDYYIFEKQKVWLGESEL</sequence>
<proteinExistence type="predicted"/>
<evidence type="ECO:0000313" key="2">
    <source>
        <dbReference type="Proteomes" id="UP001165302"/>
    </source>
</evidence>
<dbReference type="EMBL" id="JADEYP010000013">
    <property type="protein sequence ID" value="MCA5005244.1"/>
    <property type="molecule type" value="Genomic_DNA"/>
</dbReference>
<evidence type="ECO:0000313" key="1">
    <source>
        <dbReference type="EMBL" id="MCA5005244.1"/>
    </source>
</evidence>
<comment type="caution">
    <text evidence="1">The sequence shown here is derived from an EMBL/GenBank/DDBJ whole genome shotgun (WGS) entry which is preliminary data.</text>
</comment>
<reference evidence="1" key="1">
    <citation type="submission" date="2020-10" db="EMBL/GenBank/DDBJ databases">
        <authorList>
            <person name="Lu T."/>
            <person name="Wang Q."/>
            <person name="Han X."/>
        </authorList>
    </citation>
    <scope>NUCLEOTIDE SEQUENCE</scope>
    <source>
        <strain evidence="1">WQ 366</strain>
    </source>
</reference>
<organism evidence="1 2">
    <name type="scientific">Sphingobacterium bovistauri</name>
    <dbReference type="NCBI Taxonomy" id="2781959"/>
    <lineage>
        <taxon>Bacteria</taxon>
        <taxon>Pseudomonadati</taxon>
        <taxon>Bacteroidota</taxon>
        <taxon>Sphingobacteriia</taxon>
        <taxon>Sphingobacteriales</taxon>
        <taxon>Sphingobacteriaceae</taxon>
        <taxon>Sphingobacterium</taxon>
    </lineage>
</organism>
<dbReference type="RefSeq" id="WP_225552788.1">
    <property type="nucleotide sequence ID" value="NZ_JADEYP010000013.1"/>
</dbReference>
<protein>
    <submittedName>
        <fullName evidence="1">Uncharacterized protein</fullName>
    </submittedName>
</protein>
<gene>
    <name evidence="1" type="ORF">IPZ78_08775</name>
</gene>
<keyword evidence="2" id="KW-1185">Reference proteome</keyword>
<dbReference type="Proteomes" id="UP001165302">
    <property type="component" value="Unassembled WGS sequence"/>
</dbReference>
<accession>A0ABS7Z8G7</accession>